<keyword evidence="4" id="KW-0931">ER-Golgi transport</keyword>
<dbReference type="InterPro" id="IPR024156">
    <property type="entry name" value="Small_GTPase_ARF"/>
</dbReference>
<keyword evidence="13" id="KW-1185">Reference proteome</keyword>
<evidence type="ECO:0000313" key="13">
    <source>
        <dbReference type="Proteomes" id="UP000241769"/>
    </source>
</evidence>
<feature type="binding site" evidence="10">
    <location>
        <position position="86"/>
    </location>
    <ligand>
        <name>Mg(2+)</name>
        <dbReference type="ChEBI" id="CHEBI:18420"/>
    </ligand>
</feature>
<dbReference type="EMBL" id="MDYQ01000147">
    <property type="protein sequence ID" value="PRP80488.1"/>
    <property type="molecule type" value="Genomic_DNA"/>
</dbReference>
<dbReference type="GO" id="GO:0005525">
    <property type="term" value="F:GTP binding"/>
    <property type="evidence" value="ECO:0007669"/>
    <property type="project" value="UniProtKB-KW"/>
</dbReference>
<dbReference type="SMART" id="SM00178">
    <property type="entry name" value="SAR"/>
    <property type="match status" value="1"/>
</dbReference>
<dbReference type="FunFam" id="3.40.50.300:FF:000412">
    <property type="entry name" value="ADP-ribosylation factor 1"/>
    <property type="match status" value="1"/>
</dbReference>
<proteinExistence type="inferred from homology"/>
<dbReference type="GO" id="GO:0030010">
    <property type="term" value="P:establishment of cell polarity"/>
    <property type="evidence" value="ECO:0007669"/>
    <property type="project" value="UniProtKB-ARBA"/>
</dbReference>
<keyword evidence="10" id="KW-0479">Metal-binding</keyword>
<dbReference type="PROSITE" id="PS51419">
    <property type="entry name" value="RAB"/>
    <property type="match status" value="1"/>
</dbReference>
<evidence type="ECO:0000256" key="6">
    <source>
        <dbReference type="ARBA" id="ARBA00023034"/>
    </source>
</evidence>
<feature type="binding site" evidence="9">
    <location>
        <begin position="79"/>
        <end position="86"/>
    </location>
    <ligand>
        <name>GTP</name>
        <dbReference type="ChEBI" id="CHEBI:37565"/>
    </ligand>
</feature>
<keyword evidence="10" id="KW-0460">Magnesium</keyword>
<evidence type="ECO:0000256" key="3">
    <source>
        <dbReference type="ARBA" id="ARBA00022741"/>
    </source>
</evidence>
<keyword evidence="6" id="KW-0333">Golgi apparatus</keyword>
<organism evidence="12 13">
    <name type="scientific">Planoprotostelium fungivorum</name>
    <dbReference type="NCBI Taxonomy" id="1890364"/>
    <lineage>
        <taxon>Eukaryota</taxon>
        <taxon>Amoebozoa</taxon>
        <taxon>Evosea</taxon>
        <taxon>Variosea</taxon>
        <taxon>Cavosteliida</taxon>
        <taxon>Cavosteliaceae</taxon>
        <taxon>Planoprotostelium</taxon>
    </lineage>
</organism>
<dbReference type="CDD" id="cd04153">
    <property type="entry name" value="Arl5_Arl8"/>
    <property type="match status" value="1"/>
</dbReference>
<evidence type="ECO:0000256" key="7">
    <source>
        <dbReference type="ARBA" id="ARBA00023134"/>
    </source>
</evidence>
<comment type="subcellular location">
    <subcellularLocation>
        <location evidence="1">Golgi apparatus</location>
    </subcellularLocation>
</comment>
<dbReference type="GO" id="GO:0003924">
    <property type="term" value="F:GTPase activity"/>
    <property type="evidence" value="ECO:0007669"/>
    <property type="project" value="InterPro"/>
</dbReference>
<protein>
    <submittedName>
        <fullName evidence="12">ARF-like protein</fullName>
    </submittedName>
</protein>
<evidence type="ECO:0000256" key="5">
    <source>
        <dbReference type="ARBA" id="ARBA00022927"/>
    </source>
</evidence>
<comment type="similarity">
    <text evidence="2 11">Belongs to the small GTPase superfamily. Arf family.</text>
</comment>
<dbReference type="FunCoup" id="A0A2P6N943">
    <property type="interactions" value="101"/>
</dbReference>
<dbReference type="NCBIfam" id="TIGR00231">
    <property type="entry name" value="small_GTP"/>
    <property type="match status" value="1"/>
</dbReference>
<dbReference type="InterPro" id="IPR006689">
    <property type="entry name" value="Small_GTPase_ARF/SAR"/>
</dbReference>
<reference evidence="12 13" key="1">
    <citation type="journal article" date="2018" name="Genome Biol. Evol.">
        <title>Multiple Roots of Fruiting Body Formation in Amoebozoa.</title>
        <authorList>
            <person name="Hillmann F."/>
            <person name="Forbes G."/>
            <person name="Novohradska S."/>
            <person name="Ferling I."/>
            <person name="Riege K."/>
            <person name="Groth M."/>
            <person name="Westermann M."/>
            <person name="Marz M."/>
            <person name="Spaller T."/>
            <person name="Winckler T."/>
            <person name="Schaap P."/>
            <person name="Glockner G."/>
        </authorList>
    </citation>
    <scope>NUCLEOTIDE SEQUENCE [LARGE SCALE GENOMIC DNA]</scope>
    <source>
        <strain evidence="12 13">Jena</strain>
    </source>
</reference>
<dbReference type="SUPFAM" id="SSF52540">
    <property type="entry name" value="P-loop containing nucleoside triphosphate hydrolases"/>
    <property type="match status" value="1"/>
</dbReference>
<evidence type="ECO:0000256" key="9">
    <source>
        <dbReference type="PIRSR" id="PIRSR606689-1"/>
    </source>
</evidence>
<dbReference type="Pfam" id="PF00025">
    <property type="entry name" value="Arf"/>
    <property type="match status" value="1"/>
</dbReference>
<gene>
    <name evidence="12" type="ORF">PROFUN_11710</name>
</gene>
<dbReference type="GO" id="GO:0005794">
    <property type="term" value="C:Golgi apparatus"/>
    <property type="evidence" value="ECO:0007669"/>
    <property type="project" value="UniProtKB-SubCell"/>
</dbReference>
<dbReference type="GO" id="GO:0016192">
    <property type="term" value="P:vesicle-mediated transport"/>
    <property type="evidence" value="ECO:0007669"/>
    <property type="project" value="UniProtKB-KW"/>
</dbReference>
<dbReference type="InterPro" id="IPR005225">
    <property type="entry name" value="Small_GTP-bd"/>
</dbReference>
<evidence type="ECO:0000256" key="1">
    <source>
        <dbReference type="ARBA" id="ARBA00004555"/>
    </source>
</evidence>
<dbReference type="Gene3D" id="3.40.50.300">
    <property type="entry name" value="P-loop containing nucleotide triphosphate hydrolases"/>
    <property type="match status" value="1"/>
</dbReference>
<feature type="binding site" evidence="10">
    <location>
        <position position="103"/>
    </location>
    <ligand>
        <name>Mg(2+)</name>
        <dbReference type="ChEBI" id="CHEBI:18420"/>
    </ligand>
</feature>
<evidence type="ECO:0000256" key="8">
    <source>
        <dbReference type="ARBA" id="ARBA00059050"/>
    </source>
</evidence>
<name>A0A2P6N943_9EUKA</name>
<dbReference type="AlphaFoldDB" id="A0A2P6N943"/>
<dbReference type="GO" id="GO:0046872">
    <property type="term" value="F:metal ion binding"/>
    <property type="evidence" value="ECO:0007669"/>
    <property type="project" value="UniProtKB-KW"/>
</dbReference>
<accession>A0A2P6N943</accession>
<evidence type="ECO:0000256" key="2">
    <source>
        <dbReference type="ARBA" id="ARBA00010290"/>
    </source>
</evidence>
<sequence>MTSPQVPVFVSSSHLENWGSVDGTASSDDVLLTSPSRGTSFSDTRDHCISSSQTDMGVIFSKWWHSFFHYDEFKTIIVGLNNAGKTTILYKLLLDEVVATTPTVGGNVEEVVYKNLRFLMWDIGGQESLRASWHTYYINTHAVIMVVDSTDKDQMNVTKQELDKMLQHEHLKKSVLLVYANKQDLKGAMSAAEVSAGLGLHNYKDHAYHIQPCCALTGEGLMQGMDWVVSKLEKP</sequence>
<evidence type="ECO:0000256" key="10">
    <source>
        <dbReference type="PIRSR" id="PIRSR606689-2"/>
    </source>
</evidence>
<evidence type="ECO:0000256" key="11">
    <source>
        <dbReference type="RuleBase" id="RU003925"/>
    </source>
</evidence>
<keyword evidence="5" id="KW-0813">Transport</keyword>
<comment type="function">
    <text evidence="8">GTP-binding protein that may be involved in protein trafficking. May modulate vesicle budding and uncoating within the Golgi apparatus.</text>
</comment>
<dbReference type="InterPro" id="IPR027417">
    <property type="entry name" value="P-loop_NTPase"/>
</dbReference>
<dbReference type="InParanoid" id="A0A2P6N943"/>
<dbReference type="PROSITE" id="PS51417">
    <property type="entry name" value="ARF"/>
    <property type="match status" value="1"/>
</dbReference>
<dbReference type="Proteomes" id="UP000241769">
    <property type="component" value="Unassembled WGS sequence"/>
</dbReference>
<dbReference type="PANTHER" id="PTHR11711">
    <property type="entry name" value="ADP RIBOSYLATION FACTOR-RELATED"/>
    <property type="match status" value="1"/>
</dbReference>
<feature type="binding site" evidence="9">
    <location>
        <position position="125"/>
    </location>
    <ligand>
        <name>GTP</name>
        <dbReference type="ChEBI" id="CHEBI:37565"/>
    </ligand>
</feature>
<dbReference type="OrthoDB" id="2011769at2759"/>
<comment type="caution">
    <text evidence="12">The sequence shown here is derived from an EMBL/GenBank/DDBJ whole genome shotgun (WGS) entry which is preliminary data.</text>
</comment>
<dbReference type="SMART" id="SM00177">
    <property type="entry name" value="ARF"/>
    <property type="match status" value="1"/>
</dbReference>
<feature type="binding site" evidence="9">
    <location>
        <begin position="181"/>
        <end position="184"/>
    </location>
    <ligand>
        <name>GTP</name>
        <dbReference type="ChEBI" id="CHEBI:37565"/>
    </ligand>
</feature>
<evidence type="ECO:0000256" key="4">
    <source>
        <dbReference type="ARBA" id="ARBA00022892"/>
    </source>
</evidence>
<keyword evidence="5" id="KW-0653">Protein transport</keyword>
<evidence type="ECO:0000313" key="12">
    <source>
        <dbReference type="EMBL" id="PRP80488.1"/>
    </source>
</evidence>
<keyword evidence="3 9" id="KW-0547">Nucleotide-binding</keyword>
<dbReference type="PRINTS" id="PR00328">
    <property type="entry name" value="SAR1GTPBP"/>
</dbReference>
<dbReference type="STRING" id="1890364.A0A2P6N943"/>
<dbReference type="GO" id="GO:0015031">
    <property type="term" value="P:protein transport"/>
    <property type="evidence" value="ECO:0007669"/>
    <property type="project" value="UniProtKB-KW"/>
</dbReference>
<keyword evidence="7 9" id="KW-0342">GTP-binding</keyword>